<accession>A0A3B7QXV5</accession>
<feature type="compositionally biased region" description="Polar residues" evidence="1">
    <location>
        <begin position="124"/>
        <end position="143"/>
    </location>
</feature>
<evidence type="ECO:0000313" key="4">
    <source>
        <dbReference type="Proteomes" id="UP000262802"/>
    </source>
</evidence>
<dbReference type="InterPro" id="IPR007569">
    <property type="entry name" value="DUF559"/>
</dbReference>
<organism evidence="3 4">
    <name type="scientific">Hymenobacter oligotrophus</name>
    <dbReference type="NCBI Taxonomy" id="2319843"/>
    <lineage>
        <taxon>Bacteria</taxon>
        <taxon>Pseudomonadati</taxon>
        <taxon>Bacteroidota</taxon>
        <taxon>Cytophagia</taxon>
        <taxon>Cytophagales</taxon>
        <taxon>Hymenobacteraceae</taxon>
        <taxon>Hymenobacter</taxon>
    </lineage>
</organism>
<feature type="region of interest" description="Disordered" evidence="1">
    <location>
        <begin position="121"/>
        <end position="143"/>
    </location>
</feature>
<evidence type="ECO:0000259" key="2">
    <source>
        <dbReference type="Pfam" id="PF04480"/>
    </source>
</evidence>
<dbReference type="AlphaFoldDB" id="A0A3B7QXV5"/>
<evidence type="ECO:0000256" key="1">
    <source>
        <dbReference type="SAM" id="MobiDB-lite"/>
    </source>
</evidence>
<evidence type="ECO:0000313" key="3">
    <source>
        <dbReference type="EMBL" id="AYA36063.1"/>
    </source>
</evidence>
<dbReference type="InterPro" id="IPR047216">
    <property type="entry name" value="Endonuclease_DUF559_bact"/>
</dbReference>
<protein>
    <submittedName>
        <fullName evidence="3">Endonuclease domain-containing protein</fullName>
    </submittedName>
</protein>
<dbReference type="SUPFAM" id="SSF52980">
    <property type="entry name" value="Restriction endonuclease-like"/>
    <property type="match status" value="1"/>
</dbReference>
<dbReference type="OrthoDB" id="9798754at2"/>
<dbReference type="Proteomes" id="UP000262802">
    <property type="component" value="Chromosome"/>
</dbReference>
<keyword evidence="3" id="KW-0378">Hydrolase</keyword>
<dbReference type="EMBL" id="CP032317">
    <property type="protein sequence ID" value="AYA36063.1"/>
    <property type="molecule type" value="Genomic_DNA"/>
</dbReference>
<keyword evidence="3" id="KW-0540">Nuclease</keyword>
<name>A0A3B7QXV5_9BACT</name>
<feature type="region of interest" description="Disordered" evidence="1">
    <location>
        <begin position="1"/>
        <end position="21"/>
    </location>
</feature>
<proteinExistence type="predicted"/>
<dbReference type="GO" id="GO:0004519">
    <property type="term" value="F:endonuclease activity"/>
    <property type="evidence" value="ECO:0007669"/>
    <property type="project" value="UniProtKB-KW"/>
</dbReference>
<gene>
    <name evidence="3" type="ORF">D3Y59_02705</name>
</gene>
<feature type="compositionally biased region" description="Basic residues" evidence="1">
    <location>
        <begin position="8"/>
        <end position="18"/>
    </location>
</feature>
<dbReference type="RefSeq" id="WP_119443650.1">
    <property type="nucleotide sequence ID" value="NZ_CP032317.1"/>
</dbReference>
<reference evidence="3 4" key="1">
    <citation type="submission" date="2018-09" db="EMBL/GenBank/DDBJ databases">
        <title>Hymenobacter medium sp. nov., isolated from R2A medium.</title>
        <authorList>
            <person name="Yingchao G."/>
        </authorList>
    </citation>
    <scope>NUCLEOTIDE SEQUENCE [LARGE SCALE GENOMIC DNA]</scope>
    <source>
        <strain evidence="4">sh-6</strain>
    </source>
</reference>
<dbReference type="KEGG" id="hyh:D3Y59_02705"/>
<keyword evidence="4" id="KW-1185">Reference proteome</keyword>
<dbReference type="PANTHER" id="PTHR38590:SF1">
    <property type="entry name" value="BLL0828 PROTEIN"/>
    <property type="match status" value="1"/>
</dbReference>
<sequence length="143" mass="15902">MSTEHLHNLPHRKQHRRDLRNNATPAEATLWRCLRNSQLKGRKFRRQQSIGPYIVDFYCPAEQLVVELDGAGHFTVSGEANDVARTAYLQNLGLRVLRFENTSVLQQVESVLTAIEASFGSNGGATNHEQSTTPSPSSAEEGN</sequence>
<dbReference type="InterPro" id="IPR011335">
    <property type="entry name" value="Restrct_endonuc-II-like"/>
</dbReference>
<feature type="domain" description="DUF559" evidence="2">
    <location>
        <begin position="12"/>
        <end position="116"/>
    </location>
</feature>
<dbReference type="Gene3D" id="3.40.960.10">
    <property type="entry name" value="VSR Endonuclease"/>
    <property type="match status" value="1"/>
</dbReference>
<dbReference type="Pfam" id="PF04480">
    <property type="entry name" value="DUF559"/>
    <property type="match status" value="1"/>
</dbReference>
<keyword evidence="3" id="KW-0255">Endonuclease</keyword>
<dbReference type="PANTHER" id="PTHR38590">
    <property type="entry name" value="BLL0828 PROTEIN"/>
    <property type="match status" value="1"/>
</dbReference>
<dbReference type="CDD" id="cd01038">
    <property type="entry name" value="Endonuclease_DUF559"/>
    <property type="match status" value="1"/>
</dbReference>